<gene>
    <name evidence="7" type="ORF">NC99_17950</name>
</gene>
<evidence type="ECO:0000259" key="5">
    <source>
        <dbReference type="PROSITE" id="PS01124"/>
    </source>
</evidence>
<keyword evidence="4" id="KW-0597">Phosphoprotein</keyword>
<dbReference type="PROSITE" id="PS00041">
    <property type="entry name" value="HTH_ARAC_FAMILY_1"/>
    <property type="match status" value="1"/>
</dbReference>
<dbReference type="GO" id="GO:0000160">
    <property type="term" value="P:phosphorelay signal transduction system"/>
    <property type="evidence" value="ECO:0007669"/>
    <property type="project" value="InterPro"/>
</dbReference>
<dbReference type="Gene3D" id="1.10.10.60">
    <property type="entry name" value="Homeodomain-like"/>
    <property type="match status" value="2"/>
</dbReference>
<feature type="domain" description="HTH araC/xylS-type" evidence="5">
    <location>
        <begin position="112"/>
        <end position="211"/>
    </location>
</feature>
<keyword evidence="8" id="KW-1185">Reference proteome</keyword>
<dbReference type="PANTHER" id="PTHR43280">
    <property type="entry name" value="ARAC-FAMILY TRANSCRIPTIONAL REGULATOR"/>
    <property type="match status" value="1"/>
</dbReference>
<name>A0A0L8VA99_9BACT</name>
<comment type="caution">
    <text evidence="7">The sequence shown here is derived from an EMBL/GenBank/DDBJ whole genome shotgun (WGS) entry which is preliminary data.</text>
</comment>
<dbReference type="AlphaFoldDB" id="A0A0L8VA99"/>
<protein>
    <submittedName>
        <fullName evidence="7">Uncharacterized protein</fullName>
    </submittedName>
</protein>
<evidence type="ECO:0000313" key="8">
    <source>
        <dbReference type="Proteomes" id="UP000036958"/>
    </source>
</evidence>
<dbReference type="SUPFAM" id="SSF46689">
    <property type="entry name" value="Homeodomain-like"/>
    <property type="match status" value="1"/>
</dbReference>
<dbReference type="InterPro" id="IPR009057">
    <property type="entry name" value="Homeodomain-like_sf"/>
</dbReference>
<dbReference type="InterPro" id="IPR020449">
    <property type="entry name" value="Tscrpt_reg_AraC-type_HTH"/>
</dbReference>
<dbReference type="PROSITE" id="PS50110">
    <property type="entry name" value="RESPONSE_REGULATORY"/>
    <property type="match status" value="1"/>
</dbReference>
<dbReference type="GO" id="GO:0003700">
    <property type="term" value="F:DNA-binding transcription factor activity"/>
    <property type="evidence" value="ECO:0007669"/>
    <property type="project" value="InterPro"/>
</dbReference>
<dbReference type="Pfam" id="PF12833">
    <property type="entry name" value="HTH_18"/>
    <property type="match status" value="1"/>
</dbReference>
<dbReference type="InterPro" id="IPR018060">
    <property type="entry name" value="HTH_AraC"/>
</dbReference>
<reference evidence="8" key="1">
    <citation type="submission" date="2015-07" db="EMBL/GenBank/DDBJ databases">
        <title>Genome sequencing of Sunxiuqinia dokdonensis strain SK.</title>
        <authorList>
            <person name="Ahn S."/>
            <person name="Kim B.-C."/>
        </authorList>
    </citation>
    <scope>NUCLEOTIDE SEQUENCE [LARGE SCALE GENOMIC DNA]</scope>
    <source>
        <strain evidence="8">SK</strain>
    </source>
</reference>
<dbReference type="InterPro" id="IPR011006">
    <property type="entry name" value="CheY-like_superfamily"/>
</dbReference>
<dbReference type="Gene3D" id="3.40.50.2300">
    <property type="match status" value="1"/>
</dbReference>
<keyword evidence="2" id="KW-0238">DNA-binding</keyword>
<dbReference type="PATRIC" id="fig|1409788.3.peg.1862"/>
<dbReference type="InterPro" id="IPR018062">
    <property type="entry name" value="HTH_AraC-typ_CS"/>
</dbReference>
<dbReference type="Proteomes" id="UP000036958">
    <property type="component" value="Unassembled WGS sequence"/>
</dbReference>
<dbReference type="GO" id="GO:0043565">
    <property type="term" value="F:sequence-specific DNA binding"/>
    <property type="evidence" value="ECO:0007669"/>
    <property type="project" value="InterPro"/>
</dbReference>
<proteinExistence type="predicted"/>
<feature type="domain" description="Response regulatory" evidence="6">
    <location>
        <begin position="1"/>
        <end position="80"/>
    </location>
</feature>
<dbReference type="InterPro" id="IPR001789">
    <property type="entry name" value="Sig_transdc_resp-reg_receiver"/>
</dbReference>
<evidence type="ECO:0000256" key="3">
    <source>
        <dbReference type="ARBA" id="ARBA00023163"/>
    </source>
</evidence>
<keyword evidence="3" id="KW-0804">Transcription</keyword>
<sequence>MAIEEEPDLIISDVMMPKMNGLEMTKRLKLDLKTCHIPIILLTAKASLEHKLEGLEEGADSYIMKPFNSQHLLIRVRKLLELRLKIREHYKDKLDFKSDDAPLNRIDQKFLNRLTSLVEDNESQNDLSVEELSDKLGISRVHLYRKIKKLTDMSVSEFIVSVKLKRSLELLRNSGKTVSEIAYEVGFTSPSYFAKCFKNQFKLSPSEYRQQQ</sequence>
<dbReference type="SUPFAM" id="SSF52172">
    <property type="entry name" value="CheY-like"/>
    <property type="match status" value="1"/>
</dbReference>
<evidence type="ECO:0000313" key="7">
    <source>
        <dbReference type="EMBL" id="KOH45381.1"/>
    </source>
</evidence>
<dbReference type="PANTHER" id="PTHR43280:SF28">
    <property type="entry name" value="HTH-TYPE TRANSCRIPTIONAL ACTIVATOR RHAS"/>
    <property type="match status" value="1"/>
</dbReference>
<keyword evidence="1" id="KW-0805">Transcription regulation</keyword>
<evidence type="ECO:0000259" key="6">
    <source>
        <dbReference type="PROSITE" id="PS50110"/>
    </source>
</evidence>
<dbReference type="Pfam" id="PF00072">
    <property type="entry name" value="Response_reg"/>
    <property type="match status" value="1"/>
</dbReference>
<feature type="modified residue" description="4-aspartylphosphate" evidence="4">
    <location>
        <position position="13"/>
    </location>
</feature>
<dbReference type="PROSITE" id="PS01124">
    <property type="entry name" value="HTH_ARAC_FAMILY_2"/>
    <property type="match status" value="1"/>
</dbReference>
<dbReference type="STRING" id="1409788.NC99_17950"/>
<organism evidence="7 8">
    <name type="scientific">Sunxiuqinia dokdonensis</name>
    <dbReference type="NCBI Taxonomy" id="1409788"/>
    <lineage>
        <taxon>Bacteria</taxon>
        <taxon>Pseudomonadati</taxon>
        <taxon>Bacteroidota</taxon>
        <taxon>Bacteroidia</taxon>
        <taxon>Marinilabiliales</taxon>
        <taxon>Prolixibacteraceae</taxon>
        <taxon>Sunxiuqinia</taxon>
    </lineage>
</organism>
<dbReference type="SMART" id="SM00342">
    <property type="entry name" value="HTH_ARAC"/>
    <property type="match status" value="1"/>
</dbReference>
<evidence type="ECO:0000256" key="4">
    <source>
        <dbReference type="PROSITE-ProRule" id="PRU00169"/>
    </source>
</evidence>
<accession>A0A0L8VA99</accession>
<dbReference type="EMBL" id="LGIA01000143">
    <property type="protein sequence ID" value="KOH45381.1"/>
    <property type="molecule type" value="Genomic_DNA"/>
</dbReference>
<dbReference type="PRINTS" id="PR00032">
    <property type="entry name" value="HTHARAC"/>
</dbReference>
<evidence type="ECO:0000256" key="1">
    <source>
        <dbReference type="ARBA" id="ARBA00023015"/>
    </source>
</evidence>
<dbReference type="SMART" id="SM00448">
    <property type="entry name" value="REC"/>
    <property type="match status" value="1"/>
</dbReference>
<evidence type="ECO:0000256" key="2">
    <source>
        <dbReference type="ARBA" id="ARBA00023125"/>
    </source>
</evidence>